<name>A0A1Q9EW63_SYMMI</name>
<dbReference type="InterPro" id="IPR009091">
    <property type="entry name" value="RCC1/BLIP-II"/>
</dbReference>
<dbReference type="InterPro" id="IPR051553">
    <property type="entry name" value="Ran_GTPase-activating"/>
</dbReference>
<dbReference type="SUPFAM" id="SSF50985">
    <property type="entry name" value="RCC1/BLIP-II"/>
    <property type="match status" value="2"/>
</dbReference>
<feature type="repeat" description="RCC1" evidence="1">
    <location>
        <begin position="393"/>
        <end position="431"/>
    </location>
</feature>
<feature type="region of interest" description="Disordered" evidence="2">
    <location>
        <begin position="117"/>
        <end position="144"/>
    </location>
</feature>
<reference evidence="3 4" key="1">
    <citation type="submission" date="2016-02" db="EMBL/GenBank/DDBJ databases">
        <title>Genome analysis of coral dinoflagellate symbionts highlights evolutionary adaptations to a symbiotic lifestyle.</title>
        <authorList>
            <person name="Aranda M."/>
            <person name="Li Y."/>
            <person name="Liew Y.J."/>
            <person name="Baumgarten S."/>
            <person name="Simakov O."/>
            <person name="Wilson M."/>
            <person name="Piel J."/>
            <person name="Ashoor H."/>
            <person name="Bougouffa S."/>
            <person name="Bajic V.B."/>
            <person name="Ryu T."/>
            <person name="Ravasi T."/>
            <person name="Bayer T."/>
            <person name="Micklem G."/>
            <person name="Kim H."/>
            <person name="Bhak J."/>
            <person name="Lajeunesse T.C."/>
            <person name="Voolstra C.R."/>
        </authorList>
    </citation>
    <scope>NUCLEOTIDE SEQUENCE [LARGE SCALE GENOMIC DNA]</scope>
    <source>
        <strain evidence="3 4">CCMP2467</strain>
    </source>
</reference>
<dbReference type="EMBL" id="LSRX01000055">
    <property type="protein sequence ID" value="OLQ11694.1"/>
    <property type="molecule type" value="Genomic_DNA"/>
</dbReference>
<evidence type="ECO:0000256" key="1">
    <source>
        <dbReference type="PROSITE-ProRule" id="PRU00235"/>
    </source>
</evidence>
<sequence>MRRPLSGNVDMYAVGKSVRFVGLVPARWQCCARPAGDLALATRLGTIEMRLLQMKRLRDCAQRLWQGCAALQDTQSVQALELDDWASVLDEDVPEEPGSPQDAAEKDLLEQARHEADNLWGDNSLEGPTSLGDEEEGLPSLAASPEGPTSLAACCAQACTRCAKKLFAAMQTLLTGHGPSMAVSAGYLDTCAVKSDGRLVCFGGNSDGECDVPAALGPVVATSAGFDHSCAVSSDGELVCFGCNRFGKCEVPPNLGPVVAVSTGYLHTCAVRADDQLVCFGHNLEEQCEVPADLGPVAAVSAGYSHTCAVSEDDFGLKCFGKQANGRCDVPSDLGPVMAVSAGYSHTCAVRLDGQLVCFGSNSDGKCEVPPDLGPVAAVSAGNSHTCAVKIDGELVCFGRNSFGQCDVPADLGPVVAVSAGYLHTCALRMNGQLVCFGDARSMYPTSAPQGEQQDEGILRFSATRAEKWGLVLAPEERLLWGPCLFEEEVFRAWFPHRRGARNLRRPSTLATITDRRLIVIQYRSVGPLCCGGVCHRAPVDSVSIIPLKNILGFCVEEHFSLQQAMLARLLSRVCCRPLSESSLTVKVLSNAGLGKVYLGAMSVKQRVLPLHADPACNFEEDKVLELRRWLGNVALFFSDTSNKAQLSVFSILRPGEEAEELLIRRHHSVRLPDSDRAETTSETTVYIEFMKGDKSG</sequence>
<dbReference type="GO" id="GO:0005085">
    <property type="term" value="F:guanyl-nucleotide exchange factor activity"/>
    <property type="evidence" value="ECO:0007669"/>
    <property type="project" value="TreeGrafter"/>
</dbReference>
<proteinExistence type="predicted"/>
<protein>
    <submittedName>
        <fullName evidence="3">Putative E3 ubiquitin-protein ligase HERC1</fullName>
    </submittedName>
</protein>
<dbReference type="Proteomes" id="UP000186817">
    <property type="component" value="Unassembled WGS sequence"/>
</dbReference>
<accession>A0A1Q9EW63</accession>
<evidence type="ECO:0000313" key="3">
    <source>
        <dbReference type="EMBL" id="OLQ11694.1"/>
    </source>
</evidence>
<organism evidence="3 4">
    <name type="scientific">Symbiodinium microadriaticum</name>
    <name type="common">Dinoflagellate</name>
    <name type="synonym">Zooxanthella microadriatica</name>
    <dbReference type="NCBI Taxonomy" id="2951"/>
    <lineage>
        <taxon>Eukaryota</taxon>
        <taxon>Sar</taxon>
        <taxon>Alveolata</taxon>
        <taxon>Dinophyceae</taxon>
        <taxon>Suessiales</taxon>
        <taxon>Symbiodiniaceae</taxon>
        <taxon>Symbiodinium</taxon>
    </lineage>
</organism>
<dbReference type="AlphaFoldDB" id="A0A1Q9EW63"/>
<dbReference type="InterPro" id="IPR000408">
    <property type="entry name" value="Reg_chr_condens"/>
</dbReference>
<comment type="caution">
    <text evidence="3">The sequence shown here is derived from an EMBL/GenBank/DDBJ whole genome shotgun (WGS) entry which is preliminary data.</text>
</comment>
<dbReference type="PROSITE" id="PS50012">
    <property type="entry name" value="RCC1_3"/>
    <property type="match status" value="1"/>
</dbReference>
<dbReference type="PANTHER" id="PTHR45982:SF1">
    <property type="entry name" value="REGULATOR OF CHROMOSOME CONDENSATION"/>
    <property type="match status" value="1"/>
</dbReference>
<dbReference type="Gene3D" id="2.130.10.30">
    <property type="entry name" value="Regulator of chromosome condensation 1/beta-lactamase-inhibitor protein II"/>
    <property type="match status" value="2"/>
</dbReference>
<gene>
    <name evidence="3" type="primary">HERC1</name>
    <name evidence="3" type="ORF">AK812_SmicGene4423</name>
</gene>
<dbReference type="OrthoDB" id="61110at2759"/>
<keyword evidence="4" id="KW-1185">Reference proteome</keyword>
<evidence type="ECO:0000256" key="2">
    <source>
        <dbReference type="SAM" id="MobiDB-lite"/>
    </source>
</evidence>
<evidence type="ECO:0000313" key="4">
    <source>
        <dbReference type="Proteomes" id="UP000186817"/>
    </source>
</evidence>
<dbReference type="Pfam" id="PF13540">
    <property type="entry name" value="RCC1_2"/>
    <property type="match status" value="6"/>
</dbReference>
<dbReference type="GO" id="GO:0005737">
    <property type="term" value="C:cytoplasm"/>
    <property type="evidence" value="ECO:0007669"/>
    <property type="project" value="TreeGrafter"/>
</dbReference>
<dbReference type="PANTHER" id="PTHR45982">
    <property type="entry name" value="REGULATOR OF CHROMOSOME CONDENSATION"/>
    <property type="match status" value="1"/>
</dbReference>